<dbReference type="GeneID" id="77468327"/>
<gene>
    <name evidence="3" type="ORF">C4N18_10020</name>
</gene>
<accession>A0ABN5JHC3</accession>
<sequence>MKNICILFFIVFFCSCGNSDIQNEKILKHNLYENENTTVPKDDDDMSIGTALIAGGIIILGILEIIATSLDNHNNYSNSNREHNKPNHKPVHKPK</sequence>
<evidence type="ECO:0000313" key="4">
    <source>
        <dbReference type="Proteomes" id="UP000241238"/>
    </source>
</evidence>
<keyword evidence="2" id="KW-0812">Transmembrane</keyword>
<evidence type="ECO:0000256" key="2">
    <source>
        <dbReference type="SAM" id="Phobius"/>
    </source>
</evidence>
<keyword evidence="4" id="KW-1185">Reference proteome</keyword>
<evidence type="ECO:0000313" key="3">
    <source>
        <dbReference type="EMBL" id="AVQ31537.1"/>
    </source>
</evidence>
<keyword evidence="2" id="KW-0472">Membrane</keyword>
<feature type="region of interest" description="Disordered" evidence="1">
    <location>
        <begin position="74"/>
        <end position="95"/>
    </location>
</feature>
<evidence type="ECO:0008006" key="5">
    <source>
        <dbReference type="Google" id="ProtNLM"/>
    </source>
</evidence>
<feature type="transmembrane region" description="Helical" evidence="2">
    <location>
        <begin position="46"/>
        <end position="67"/>
    </location>
</feature>
<dbReference type="Proteomes" id="UP000241238">
    <property type="component" value="Chromosome"/>
</dbReference>
<dbReference type="RefSeq" id="WP_005947745.1">
    <property type="nucleotide sequence ID" value="NZ_CP028103.1"/>
</dbReference>
<feature type="compositionally biased region" description="Basic residues" evidence="1">
    <location>
        <begin position="86"/>
        <end position="95"/>
    </location>
</feature>
<protein>
    <recommendedName>
        <fullName evidence="5">Lipoprotein</fullName>
    </recommendedName>
</protein>
<dbReference type="EMBL" id="CP028103">
    <property type="protein sequence ID" value="AVQ31537.1"/>
    <property type="molecule type" value="Genomic_DNA"/>
</dbReference>
<dbReference type="PROSITE" id="PS51257">
    <property type="entry name" value="PROKAR_LIPOPROTEIN"/>
    <property type="match status" value="1"/>
</dbReference>
<keyword evidence="2" id="KW-1133">Transmembrane helix</keyword>
<evidence type="ECO:0000256" key="1">
    <source>
        <dbReference type="SAM" id="MobiDB-lite"/>
    </source>
</evidence>
<reference evidence="4" key="1">
    <citation type="journal article" date="2018" name="MSphere">
        <title>Fusobacterium Genomics Using MinION and Illumina Sequencing Enables Genome Completion and Correction.</title>
        <authorList>
            <person name="Todd S.M."/>
            <person name="Settlage R.E."/>
            <person name="Lahmers K.K."/>
            <person name="Slade D.J."/>
        </authorList>
    </citation>
    <scope>NUCLEOTIDE SEQUENCE [LARGE SCALE GENOMIC DNA]</scope>
    <source>
        <strain evidence="4">ATCC 27725</strain>
    </source>
</reference>
<proteinExistence type="predicted"/>
<name>A0ABN5JHC3_FUSVA</name>
<organism evidence="3 4">
    <name type="scientific">Fusobacterium varium ATCC 27725</name>
    <dbReference type="NCBI Taxonomy" id="469618"/>
    <lineage>
        <taxon>Bacteria</taxon>
        <taxon>Fusobacteriati</taxon>
        <taxon>Fusobacteriota</taxon>
        <taxon>Fusobacteriia</taxon>
        <taxon>Fusobacteriales</taxon>
        <taxon>Fusobacteriaceae</taxon>
        <taxon>Fusobacterium</taxon>
    </lineage>
</organism>